<dbReference type="EMBL" id="QRGO01000002">
    <property type="protein sequence ID" value="RDV02041.1"/>
    <property type="molecule type" value="Genomic_DNA"/>
</dbReference>
<dbReference type="GO" id="GO:0017168">
    <property type="term" value="F:5-oxoprolinase (ATP-hydrolyzing) activity"/>
    <property type="evidence" value="ECO:0007669"/>
    <property type="project" value="TreeGrafter"/>
</dbReference>
<dbReference type="PANTHER" id="PTHR11365">
    <property type="entry name" value="5-OXOPROLINASE RELATED"/>
    <property type="match status" value="1"/>
</dbReference>
<organism evidence="4 5">
    <name type="scientific">Undibacter mobilis</name>
    <dbReference type="NCBI Taxonomy" id="2292256"/>
    <lineage>
        <taxon>Bacteria</taxon>
        <taxon>Pseudomonadati</taxon>
        <taxon>Pseudomonadota</taxon>
        <taxon>Alphaproteobacteria</taxon>
        <taxon>Hyphomicrobiales</taxon>
        <taxon>Nitrobacteraceae</taxon>
        <taxon>Undibacter</taxon>
    </lineage>
</organism>
<dbReference type="PANTHER" id="PTHR11365:SF23">
    <property type="entry name" value="HYPOTHETICAL 5-OXOPROLINASE (EUROFUNG)-RELATED"/>
    <property type="match status" value="1"/>
</dbReference>
<sequence>MNKQVKVENILRVAVDIGGTFTDGVAGLLPAGRIWVAKSPTTPDDPGEAVSTVIRDLLRQVAASYADAESSSPPLAEVVHGTTLITNTLIERKGARSALVTTSGMRDVLDIGREWRYDIYDLEIELPKPLIAETDRIEVSERLDARGEKLLPLTAAEAQRVVDELRSLNVTSVAVSLLHSYVNPDHEKEIAAQIKAALPGMFVSLSSDLAREIKEYERTSTVAANAYVKPLVSNYLNELNARIAAIKENVPLRVMVSSGGFSSAEAGAESPILLLESGPAAGVMSALNTARQNDVQQVLAFDMGGTTAKACVAVGGEAPIAHSFECARVKRFRRGSGLPILIPSIELIEIGAGGGSIAHCNRLGLLNIGPESSGSVPGPACYGRGGTEPTVTDADLLLGYLSPDNFLGGEMKLDVANASQAVAKLATDLKVSPLEATWGICNVVNENMASAARIHIAENGLDPRDFTMIATGGAGPVHAVEVARKLRIPRVLIPIAAGAGSCLGMLAAPARVDRAWSNPQLLADVDWQTVAQNLADLRHESQAELEAAGADTVEWIIGVDMRYAGQGAEIAVTLPFEEVSQATADRLLKSFESEYERLYGRLVPNALPQVITWRLVGRAPNEGQRFAWGDSRASARKDVVPSGQRKIYLPLKGDFEMVNVYNRYSVPPDSSLIGPLILEERESTIVVAVTADVSIRSDLTVSVTIKEFD</sequence>
<dbReference type="RefSeq" id="WP_115518162.1">
    <property type="nucleotide sequence ID" value="NZ_QRGO01000002.1"/>
</dbReference>
<accession>A0A371B3K1</accession>
<dbReference type="InterPro" id="IPR045079">
    <property type="entry name" value="Oxoprolinase-like"/>
</dbReference>
<feature type="domain" description="Hydantoinase/oxoprolinase N-terminal" evidence="2">
    <location>
        <begin position="12"/>
        <end position="196"/>
    </location>
</feature>
<comment type="caution">
    <text evidence="4">The sequence shown here is derived from an EMBL/GenBank/DDBJ whole genome shotgun (WGS) entry which is preliminary data.</text>
</comment>
<dbReference type="Pfam" id="PF05378">
    <property type="entry name" value="Hydant_A_N"/>
    <property type="match status" value="1"/>
</dbReference>
<feature type="domain" description="Acetophenone carboxylase-like C-terminal" evidence="3">
    <location>
        <begin position="529"/>
        <end position="693"/>
    </location>
</feature>
<dbReference type="Pfam" id="PF19278">
    <property type="entry name" value="Hydant_A_C"/>
    <property type="match status" value="1"/>
</dbReference>
<feature type="domain" description="Hydantoinase A/oxoprolinase" evidence="1">
    <location>
        <begin position="218"/>
        <end position="512"/>
    </location>
</feature>
<protein>
    <submittedName>
        <fullName evidence="4">Hydantoinase/oxoprolinase family protein</fullName>
    </submittedName>
</protein>
<gene>
    <name evidence="4" type="ORF">DXH78_15670</name>
</gene>
<dbReference type="InterPro" id="IPR049517">
    <property type="entry name" value="ACX-like_C"/>
</dbReference>
<dbReference type="Proteomes" id="UP000263993">
    <property type="component" value="Unassembled WGS sequence"/>
</dbReference>
<dbReference type="Pfam" id="PF01968">
    <property type="entry name" value="Hydantoinase_A"/>
    <property type="match status" value="1"/>
</dbReference>
<evidence type="ECO:0000313" key="5">
    <source>
        <dbReference type="Proteomes" id="UP000263993"/>
    </source>
</evidence>
<evidence type="ECO:0000259" key="2">
    <source>
        <dbReference type="Pfam" id="PF05378"/>
    </source>
</evidence>
<proteinExistence type="predicted"/>
<dbReference type="GO" id="GO:0005829">
    <property type="term" value="C:cytosol"/>
    <property type="evidence" value="ECO:0007669"/>
    <property type="project" value="TreeGrafter"/>
</dbReference>
<evidence type="ECO:0000259" key="1">
    <source>
        <dbReference type="Pfam" id="PF01968"/>
    </source>
</evidence>
<name>A0A371B3K1_9BRAD</name>
<dbReference type="GO" id="GO:0006749">
    <property type="term" value="P:glutathione metabolic process"/>
    <property type="evidence" value="ECO:0007669"/>
    <property type="project" value="TreeGrafter"/>
</dbReference>
<dbReference type="InterPro" id="IPR002821">
    <property type="entry name" value="Hydantoinase_A"/>
</dbReference>
<reference evidence="5" key="1">
    <citation type="submission" date="2018-08" db="EMBL/GenBank/DDBJ databases">
        <authorList>
            <person name="Kim S.-J."/>
            <person name="Jung G.-Y."/>
        </authorList>
    </citation>
    <scope>NUCLEOTIDE SEQUENCE [LARGE SCALE GENOMIC DNA]</scope>
    <source>
        <strain evidence="5">GY_H</strain>
    </source>
</reference>
<dbReference type="OrthoDB" id="9759608at2"/>
<dbReference type="InterPro" id="IPR008040">
    <property type="entry name" value="Hydant_A_N"/>
</dbReference>
<evidence type="ECO:0000313" key="4">
    <source>
        <dbReference type="EMBL" id="RDV02041.1"/>
    </source>
</evidence>
<evidence type="ECO:0000259" key="3">
    <source>
        <dbReference type="Pfam" id="PF19278"/>
    </source>
</evidence>
<dbReference type="AlphaFoldDB" id="A0A371B3K1"/>
<keyword evidence="5" id="KW-1185">Reference proteome</keyword>